<feature type="region of interest" description="Disordered" evidence="1">
    <location>
        <begin position="116"/>
        <end position="155"/>
    </location>
</feature>
<sequence>MDDLFFLNGKVYMLGILYALSELNWERVVPRHIIQLASSEMNHFSSQLLSGCVVVWVVCARPWRPLEAVKGALTCAPRILFFLRMPPTQVGGGQREGSVGQEGARVWICVRPSLYDPSTLRSPPQEVGRRSSREVSGGAIGRERKWEGEALSEPP</sequence>
<evidence type="ECO:0000313" key="3">
    <source>
        <dbReference type="Proteomes" id="UP001346149"/>
    </source>
</evidence>
<gene>
    <name evidence="2" type="ORF">SAY86_032190</name>
</gene>
<proteinExistence type="predicted"/>
<dbReference type="EMBL" id="JAXQNO010000009">
    <property type="protein sequence ID" value="KAK4791777.1"/>
    <property type="molecule type" value="Genomic_DNA"/>
</dbReference>
<dbReference type="AlphaFoldDB" id="A0AAN7R6S3"/>
<reference evidence="2 3" key="1">
    <citation type="journal article" date="2023" name="Hortic Res">
        <title>Pangenome of water caltrop reveals structural variations and asymmetric subgenome divergence after allopolyploidization.</title>
        <authorList>
            <person name="Zhang X."/>
            <person name="Chen Y."/>
            <person name="Wang L."/>
            <person name="Yuan Y."/>
            <person name="Fang M."/>
            <person name="Shi L."/>
            <person name="Lu R."/>
            <person name="Comes H.P."/>
            <person name="Ma Y."/>
            <person name="Chen Y."/>
            <person name="Huang G."/>
            <person name="Zhou Y."/>
            <person name="Zheng Z."/>
            <person name="Qiu Y."/>
        </authorList>
    </citation>
    <scope>NUCLEOTIDE SEQUENCE [LARGE SCALE GENOMIC DNA]</scope>
    <source>
        <strain evidence="2">F231</strain>
    </source>
</reference>
<protein>
    <submittedName>
        <fullName evidence="2">Uncharacterized protein</fullName>
    </submittedName>
</protein>
<accession>A0AAN7R6S3</accession>
<evidence type="ECO:0000256" key="1">
    <source>
        <dbReference type="SAM" id="MobiDB-lite"/>
    </source>
</evidence>
<organism evidence="2 3">
    <name type="scientific">Trapa natans</name>
    <name type="common">Water chestnut</name>
    <dbReference type="NCBI Taxonomy" id="22666"/>
    <lineage>
        <taxon>Eukaryota</taxon>
        <taxon>Viridiplantae</taxon>
        <taxon>Streptophyta</taxon>
        <taxon>Embryophyta</taxon>
        <taxon>Tracheophyta</taxon>
        <taxon>Spermatophyta</taxon>
        <taxon>Magnoliopsida</taxon>
        <taxon>eudicotyledons</taxon>
        <taxon>Gunneridae</taxon>
        <taxon>Pentapetalae</taxon>
        <taxon>rosids</taxon>
        <taxon>malvids</taxon>
        <taxon>Myrtales</taxon>
        <taxon>Lythraceae</taxon>
        <taxon>Trapa</taxon>
    </lineage>
</organism>
<comment type="caution">
    <text evidence="2">The sequence shown here is derived from an EMBL/GenBank/DDBJ whole genome shotgun (WGS) entry which is preliminary data.</text>
</comment>
<dbReference type="Proteomes" id="UP001346149">
    <property type="component" value="Unassembled WGS sequence"/>
</dbReference>
<keyword evidence="3" id="KW-1185">Reference proteome</keyword>
<name>A0AAN7R6S3_TRANT</name>
<evidence type="ECO:0000313" key="2">
    <source>
        <dbReference type="EMBL" id="KAK4791777.1"/>
    </source>
</evidence>